<protein>
    <submittedName>
        <fullName evidence="7">Protein PHOSPHATE STARVATION RESPONSE 3 isoform X1</fullName>
    </submittedName>
</protein>
<sequence>MNSQSVITVKQSKSPDGARSSHQASPSSIHTLFSSQSDCKKLFINSPYQPKLCPRIQTVVSSSSSLQDGLFCNEGKLYPDSDIRSSLSHVSSHQYSEPKFSRSSTFCTRLYLSSSTNSMTCRQLSNLPFLPHPPKSEPLTSTGQSSNSLLSSGDVRSMHSEGEHSDDLVDFLNMSGDASDGSLHGDSYNHNNTAYKEQIDLQMLSEQLGRAIADNGESTHLDDIYEPPQITNPLASMSKFKQTRRQLAPPAKVELHSTPSAYGAAAAANKPRLRWTSELHERFVEAVEKLDGAEKATPKGVLKLMNVESLNIYHVKSHLQKYRLARYLPETKEGKTASSSEDKKAPSVSNESDAGSERSKQVTEALRLQIEVQKQLHEQLEVQRALQLRIEEHARYLQKILEEQNKAIHSIVSSKEAPGSESQLESTDQISSVEAESKDDSTSSPCHTKRKGADSQNDPIPTESQKRLRLDDDLETTSSSS</sequence>
<dbReference type="PANTHER" id="PTHR31499">
    <property type="entry name" value="MYB FAMILY TRANSCRIPTION FACTOR PHL11"/>
    <property type="match status" value="1"/>
</dbReference>
<accession>A0AAX6DGH7</accession>
<feature type="region of interest" description="Disordered" evidence="5">
    <location>
        <begin position="333"/>
        <end position="360"/>
    </location>
</feature>
<feature type="domain" description="HTH myb-type" evidence="6">
    <location>
        <begin position="267"/>
        <end position="327"/>
    </location>
</feature>
<dbReference type="GO" id="GO:0003700">
    <property type="term" value="F:DNA-binding transcription factor activity"/>
    <property type="evidence" value="ECO:0007669"/>
    <property type="project" value="InterPro"/>
</dbReference>
<evidence type="ECO:0000313" key="8">
    <source>
        <dbReference type="Proteomes" id="UP001140949"/>
    </source>
</evidence>
<dbReference type="GO" id="GO:0003677">
    <property type="term" value="F:DNA binding"/>
    <property type="evidence" value="ECO:0007669"/>
    <property type="project" value="UniProtKB-KW"/>
</dbReference>
<dbReference type="InterPro" id="IPR017930">
    <property type="entry name" value="Myb_dom"/>
</dbReference>
<evidence type="ECO:0000256" key="4">
    <source>
        <dbReference type="ARBA" id="ARBA00023242"/>
    </source>
</evidence>
<keyword evidence="3" id="KW-0804">Transcription</keyword>
<dbReference type="InterPro" id="IPR006447">
    <property type="entry name" value="Myb_dom_plants"/>
</dbReference>
<evidence type="ECO:0000313" key="7">
    <source>
        <dbReference type="EMBL" id="KAJ6790825.1"/>
    </source>
</evidence>
<comment type="caution">
    <text evidence="7">The sequence shown here is derived from an EMBL/GenBank/DDBJ whole genome shotgun (WGS) entry which is preliminary data.</text>
</comment>
<dbReference type="AlphaFoldDB" id="A0AAX6DGH7"/>
<dbReference type="Proteomes" id="UP001140949">
    <property type="component" value="Unassembled WGS sequence"/>
</dbReference>
<reference evidence="7" key="2">
    <citation type="submission" date="2023-04" db="EMBL/GenBank/DDBJ databases">
        <authorList>
            <person name="Bruccoleri R.E."/>
            <person name="Oakeley E.J."/>
            <person name="Faust A.-M."/>
            <person name="Dessus-Babus S."/>
            <person name="Altorfer M."/>
            <person name="Burckhardt D."/>
            <person name="Oertli M."/>
            <person name="Naumann U."/>
            <person name="Petersen F."/>
            <person name="Wong J."/>
        </authorList>
    </citation>
    <scope>NUCLEOTIDE SEQUENCE</scope>
    <source>
        <strain evidence="7">GSM-AAB239-AS_SAM_17_03QT</strain>
        <tissue evidence="7">Leaf</tissue>
    </source>
</reference>
<gene>
    <name evidence="7" type="ORF">M6B38_248110</name>
</gene>
<dbReference type="Pfam" id="PF00249">
    <property type="entry name" value="Myb_DNA-binding"/>
    <property type="match status" value="1"/>
</dbReference>
<dbReference type="Pfam" id="PF14379">
    <property type="entry name" value="Myb_CC_LHEQLE"/>
    <property type="match status" value="1"/>
</dbReference>
<feature type="region of interest" description="Disordered" evidence="5">
    <location>
        <begin position="1"/>
        <end position="27"/>
    </location>
</feature>
<keyword evidence="4" id="KW-0539">Nucleus</keyword>
<dbReference type="NCBIfam" id="TIGR01557">
    <property type="entry name" value="myb_SHAQKYF"/>
    <property type="match status" value="1"/>
</dbReference>
<dbReference type="FunFam" id="1.10.10.60:FF:000002">
    <property type="entry name" value="Myb family transcription factor"/>
    <property type="match status" value="1"/>
</dbReference>
<evidence type="ECO:0000256" key="3">
    <source>
        <dbReference type="ARBA" id="ARBA00023163"/>
    </source>
</evidence>
<feature type="compositionally biased region" description="Basic and acidic residues" evidence="5">
    <location>
        <begin position="333"/>
        <end position="345"/>
    </location>
</feature>
<dbReference type="InterPro" id="IPR001005">
    <property type="entry name" value="SANT/Myb"/>
</dbReference>
<keyword evidence="8" id="KW-1185">Reference proteome</keyword>
<dbReference type="InterPro" id="IPR025756">
    <property type="entry name" value="Myb_CC_LHEQLE"/>
</dbReference>
<proteinExistence type="predicted"/>
<feature type="compositionally biased region" description="Polar residues" evidence="5">
    <location>
        <begin position="420"/>
        <end position="434"/>
    </location>
</feature>
<dbReference type="PANTHER" id="PTHR31499:SF80">
    <property type="entry name" value="HTH MYB-TYPE DOMAIN-CONTAINING PROTEIN"/>
    <property type="match status" value="1"/>
</dbReference>
<reference evidence="7" key="1">
    <citation type="journal article" date="2023" name="GigaByte">
        <title>Genome assembly of the bearded iris, Iris pallida Lam.</title>
        <authorList>
            <person name="Bruccoleri R.E."/>
            <person name="Oakeley E.J."/>
            <person name="Faust A.M.E."/>
            <person name="Altorfer M."/>
            <person name="Dessus-Babus S."/>
            <person name="Burckhardt D."/>
            <person name="Oertli M."/>
            <person name="Naumann U."/>
            <person name="Petersen F."/>
            <person name="Wong J."/>
        </authorList>
    </citation>
    <scope>NUCLEOTIDE SEQUENCE</scope>
    <source>
        <strain evidence="7">GSM-AAB239-AS_SAM_17_03QT</strain>
    </source>
</reference>
<dbReference type="EMBL" id="JANAVB010045018">
    <property type="protein sequence ID" value="KAJ6790825.1"/>
    <property type="molecule type" value="Genomic_DNA"/>
</dbReference>
<evidence type="ECO:0000259" key="6">
    <source>
        <dbReference type="PROSITE" id="PS51294"/>
    </source>
</evidence>
<evidence type="ECO:0000256" key="1">
    <source>
        <dbReference type="ARBA" id="ARBA00023015"/>
    </source>
</evidence>
<keyword evidence="2" id="KW-0238">DNA-binding</keyword>
<evidence type="ECO:0000256" key="5">
    <source>
        <dbReference type="SAM" id="MobiDB-lite"/>
    </source>
</evidence>
<feature type="region of interest" description="Disordered" evidence="5">
    <location>
        <begin position="128"/>
        <end position="162"/>
    </location>
</feature>
<evidence type="ECO:0000256" key="2">
    <source>
        <dbReference type="ARBA" id="ARBA00023125"/>
    </source>
</evidence>
<keyword evidence="1" id="KW-0805">Transcription regulation</keyword>
<organism evidence="7 8">
    <name type="scientific">Iris pallida</name>
    <name type="common">Sweet iris</name>
    <dbReference type="NCBI Taxonomy" id="29817"/>
    <lineage>
        <taxon>Eukaryota</taxon>
        <taxon>Viridiplantae</taxon>
        <taxon>Streptophyta</taxon>
        <taxon>Embryophyta</taxon>
        <taxon>Tracheophyta</taxon>
        <taxon>Spermatophyta</taxon>
        <taxon>Magnoliopsida</taxon>
        <taxon>Liliopsida</taxon>
        <taxon>Asparagales</taxon>
        <taxon>Iridaceae</taxon>
        <taxon>Iridoideae</taxon>
        <taxon>Irideae</taxon>
        <taxon>Iris</taxon>
    </lineage>
</organism>
<feature type="compositionally biased region" description="Low complexity" evidence="5">
    <location>
        <begin position="139"/>
        <end position="153"/>
    </location>
</feature>
<feature type="compositionally biased region" description="Polar residues" evidence="5">
    <location>
        <begin position="454"/>
        <end position="463"/>
    </location>
</feature>
<dbReference type="InterPro" id="IPR009057">
    <property type="entry name" value="Homeodomain-like_sf"/>
</dbReference>
<dbReference type="InterPro" id="IPR046955">
    <property type="entry name" value="PHR1-like"/>
</dbReference>
<dbReference type="Gene3D" id="1.10.10.60">
    <property type="entry name" value="Homeodomain-like"/>
    <property type="match status" value="1"/>
</dbReference>
<name>A0AAX6DGH7_IRIPA</name>
<dbReference type="SUPFAM" id="SSF46689">
    <property type="entry name" value="Homeodomain-like"/>
    <property type="match status" value="1"/>
</dbReference>
<feature type="region of interest" description="Disordered" evidence="5">
    <location>
        <begin position="413"/>
        <end position="481"/>
    </location>
</feature>
<dbReference type="PROSITE" id="PS51294">
    <property type="entry name" value="HTH_MYB"/>
    <property type="match status" value="1"/>
</dbReference>